<dbReference type="InterPro" id="IPR029044">
    <property type="entry name" value="Nucleotide-diphossugar_trans"/>
</dbReference>
<dbReference type="PANTHER" id="PTHR22916:SF3">
    <property type="entry name" value="UDP-GLCNAC:BETAGAL BETA-1,3-N-ACETYLGLUCOSAMINYLTRANSFERASE-LIKE PROTEIN 1"/>
    <property type="match status" value="1"/>
</dbReference>
<dbReference type="Proteomes" id="UP001305815">
    <property type="component" value="Chromosome"/>
</dbReference>
<dbReference type="CDD" id="cd00761">
    <property type="entry name" value="Glyco_tranf_GTA_type"/>
    <property type="match status" value="1"/>
</dbReference>
<dbReference type="PANTHER" id="PTHR22916">
    <property type="entry name" value="GLYCOSYLTRANSFERASE"/>
    <property type="match status" value="1"/>
</dbReference>
<reference evidence="3" key="1">
    <citation type="journal article" date="2023" name="Int. J. Syst. Evol. Microbiol.">
        <title>Claveliimonas bilis gen. nov., sp. nov., deoxycholic acid-producing bacteria isolated from human faeces, and reclassification of Sellimonas monacensis Zenner et al. 2021 as Claveliimonas monacensis comb. nov.</title>
        <authorList>
            <person name="Hisatomi A."/>
            <person name="Kastawa N.W.E.P.G."/>
            <person name="Song I."/>
            <person name="Ohkuma M."/>
            <person name="Fukiya S."/>
            <person name="Sakamoto M."/>
        </authorList>
    </citation>
    <scope>NUCLEOTIDE SEQUENCE [LARGE SCALE GENOMIC DNA]</scope>
    <source>
        <strain evidence="3">12BBH14</strain>
    </source>
</reference>
<evidence type="ECO:0000313" key="2">
    <source>
        <dbReference type="EMBL" id="BDZ78150.1"/>
    </source>
</evidence>
<dbReference type="SUPFAM" id="SSF53448">
    <property type="entry name" value="Nucleotide-diphospho-sugar transferases"/>
    <property type="match status" value="1"/>
</dbReference>
<proteinExistence type="predicted"/>
<evidence type="ECO:0000313" key="3">
    <source>
        <dbReference type="Proteomes" id="UP001305815"/>
    </source>
</evidence>
<name>A0ABM8I504_9FIRM</name>
<keyword evidence="2" id="KW-0808">Transferase</keyword>
<dbReference type="GO" id="GO:0016740">
    <property type="term" value="F:transferase activity"/>
    <property type="evidence" value="ECO:0007669"/>
    <property type="project" value="UniProtKB-KW"/>
</dbReference>
<dbReference type="RefSeq" id="WP_316265151.1">
    <property type="nucleotide sequence ID" value="NZ_AP027742.1"/>
</dbReference>
<dbReference type="EMBL" id="AP027742">
    <property type="protein sequence ID" value="BDZ78150.1"/>
    <property type="molecule type" value="Genomic_DNA"/>
</dbReference>
<dbReference type="InterPro" id="IPR001173">
    <property type="entry name" value="Glyco_trans_2-like"/>
</dbReference>
<dbReference type="Gene3D" id="3.90.550.10">
    <property type="entry name" value="Spore Coat Polysaccharide Biosynthesis Protein SpsA, Chain A"/>
    <property type="match status" value="1"/>
</dbReference>
<keyword evidence="3" id="KW-1185">Reference proteome</keyword>
<organism evidence="2 3">
    <name type="scientific">Claveliimonas bilis</name>
    <dbReference type="NCBI Taxonomy" id="3028070"/>
    <lineage>
        <taxon>Bacteria</taxon>
        <taxon>Bacillati</taxon>
        <taxon>Bacillota</taxon>
        <taxon>Clostridia</taxon>
        <taxon>Lachnospirales</taxon>
        <taxon>Lachnospiraceae</taxon>
        <taxon>Claveliimonas</taxon>
    </lineage>
</organism>
<dbReference type="Pfam" id="PF00535">
    <property type="entry name" value="Glycos_transf_2"/>
    <property type="match status" value="1"/>
</dbReference>
<evidence type="ECO:0000259" key="1">
    <source>
        <dbReference type="Pfam" id="PF00535"/>
    </source>
</evidence>
<feature type="domain" description="Glycosyltransferase 2-like" evidence="1">
    <location>
        <begin position="6"/>
        <end position="165"/>
    </location>
</feature>
<sequence length="295" mass="35202">MNEMITIFTPTYNRGHLLERLYLSLIKQTNHAFIWLIVDDGSTDNTKELVEQYINEKKIRIEYYYQKNKGKMQAHNVGVEKCRTELFLCVDSDDYLIDRAVDILIKQWKENDHINIAGIIAKKGFDMEKELGRGYFPDQKVCNLQNMMNKTYFGDTTMCFSSKVIKQYLFPVIEDEKFLSETYIYDQIDQKYDYILCPKIITICEYLTDGYSKNMDKISYRNPVGRMYHEAQNMKLKKGIFNKLKAGIRYNMYKKIARRKDIRKFKLRERLILVITFPLGVIEAYKKKRRINSYD</sequence>
<accession>A0ABM8I504</accession>
<gene>
    <name evidence="2" type="primary">ycbI</name>
    <name evidence="2" type="ORF">Lac1_23330</name>
</gene>
<protein>
    <submittedName>
        <fullName evidence="2">Sugar transferase</fullName>
    </submittedName>
</protein>